<dbReference type="SUPFAM" id="SSF89623">
    <property type="entry name" value="Ribose/Galactose isomerase RpiB/AlsB"/>
    <property type="match status" value="1"/>
</dbReference>
<evidence type="ECO:0000256" key="2">
    <source>
        <dbReference type="ARBA" id="ARBA00023235"/>
    </source>
</evidence>
<accession>A0A660SJB6</accession>
<dbReference type="NCBIfam" id="TIGR01120">
    <property type="entry name" value="rpiB"/>
    <property type="match status" value="1"/>
</dbReference>
<comment type="similarity">
    <text evidence="1">Belongs to the LacAB/RpiB family.</text>
</comment>
<name>A0A660SJB6_UNCW3</name>
<evidence type="ECO:0000313" key="5">
    <source>
        <dbReference type="Proteomes" id="UP000268469"/>
    </source>
</evidence>
<evidence type="ECO:0000313" key="4">
    <source>
        <dbReference type="EMBL" id="RKX70050.1"/>
    </source>
</evidence>
<dbReference type="AlphaFoldDB" id="A0A660SJB6"/>
<evidence type="ECO:0000256" key="3">
    <source>
        <dbReference type="PIRSR" id="PIRSR005384-1"/>
    </source>
</evidence>
<dbReference type="PANTHER" id="PTHR30345:SF0">
    <property type="entry name" value="DNA DAMAGE-REPAIR_TOLERATION PROTEIN DRT102"/>
    <property type="match status" value="1"/>
</dbReference>
<gene>
    <name evidence="4" type="primary">rpiB</name>
    <name evidence="4" type="ORF">DRP53_06300</name>
</gene>
<dbReference type="Proteomes" id="UP000268469">
    <property type="component" value="Unassembled WGS sequence"/>
</dbReference>
<dbReference type="InterPro" id="IPR003500">
    <property type="entry name" value="RpiB_LacA_LacB"/>
</dbReference>
<protein>
    <submittedName>
        <fullName evidence="4">Ribose 5-phosphate isomerase B</fullName>
        <ecNumber evidence="4">5.3.1.6</ecNumber>
    </submittedName>
</protein>
<dbReference type="Gene3D" id="3.40.1400.10">
    <property type="entry name" value="Sugar-phosphate isomerase, RpiB/LacA/LacB"/>
    <property type="match status" value="1"/>
</dbReference>
<feature type="active site" description="Proton donor" evidence="3">
    <location>
        <position position="98"/>
    </location>
</feature>
<dbReference type="InterPro" id="IPR004785">
    <property type="entry name" value="RpiB"/>
</dbReference>
<dbReference type="PANTHER" id="PTHR30345">
    <property type="entry name" value="RIBOSE-5-PHOSPHATE ISOMERASE B"/>
    <property type="match status" value="1"/>
</dbReference>
<dbReference type="NCBIfam" id="TIGR00689">
    <property type="entry name" value="rpiB_lacA_lacB"/>
    <property type="match status" value="1"/>
</dbReference>
<dbReference type="InterPro" id="IPR036569">
    <property type="entry name" value="RpiB_LacA_LacB_sf"/>
</dbReference>
<feature type="active site" description="Proton acceptor" evidence="3">
    <location>
        <position position="65"/>
    </location>
</feature>
<keyword evidence="2 4" id="KW-0413">Isomerase</keyword>
<organism evidence="4 5">
    <name type="scientific">candidate division WOR-3 bacterium</name>
    <dbReference type="NCBI Taxonomy" id="2052148"/>
    <lineage>
        <taxon>Bacteria</taxon>
        <taxon>Bacteria division WOR-3</taxon>
    </lineage>
</organism>
<proteinExistence type="inferred from homology"/>
<dbReference type="EMBL" id="QNBE01000054">
    <property type="protein sequence ID" value="RKX70050.1"/>
    <property type="molecule type" value="Genomic_DNA"/>
</dbReference>
<dbReference type="GO" id="GO:0019316">
    <property type="term" value="P:D-allose catabolic process"/>
    <property type="evidence" value="ECO:0007669"/>
    <property type="project" value="TreeGrafter"/>
</dbReference>
<dbReference type="EC" id="5.3.1.6" evidence="4"/>
<reference evidence="4 5" key="1">
    <citation type="submission" date="2018-06" db="EMBL/GenBank/DDBJ databases">
        <title>Extensive metabolic versatility and redundancy in microbially diverse, dynamic hydrothermal sediments.</title>
        <authorList>
            <person name="Dombrowski N."/>
            <person name="Teske A."/>
            <person name="Baker B.J."/>
        </authorList>
    </citation>
    <scope>NUCLEOTIDE SEQUENCE [LARGE SCALE GENOMIC DNA]</scope>
    <source>
        <strain evidence="4">B36_G15</strain>
    </source>
</reference>
<dbReference type="GO" id="GO:0004751">
    <property type="term" value="F:ribose-5-phosphate isomerase activity"/>
    <property type="evidence" value="ECO:0007669"/>
    <property type="project" value="UniProtKB-EC"/>
</dbReference>
<comment type="caution">
    <text evidence="4">The sequence shown here is derived from an EMBL/GenBank/DDBJ whole genome shotgun (WGS) entry which is preliminary data.</text>
</comment>
<dbReference type="GO" id="GO:0009052">
    <property type="term" value="P:pentose-phosphate shunt, non-oxidative branch"/>
    <property type="evidence" value="ECO:0007669"/>
    <property type="project" value="TreeGrafter"/>
</dbReference>
<dbReference type="PIRSF" id="PIRSF005384">
    <property type="entry name" value="RpiB_LacA_B"/>
    <property type="match status" value="1"/>
</dbReference>
<evidence type="ECO:0000256" key="1">
    <source>
        <dbReference type="ARBA" id="ARBA00008754"/>
    </source>
</evidence>
<dbReference type="Pfam" id="PF02502">
    <property type="entry name" value="LacAB_rpiB"/>
    <property type="match status" value="1"/>
</dbReference>
<dbReference type="NCBIfam" id="NF004051">
    <property type="entry name" value="PRK05571.1"/>
    <property type="match status" value="1"/>
</dbReference>
<sequence length="150" mass="16959">MKIAIGSDHRGFELKEKIKSWLCEQGFDVVDFGPASAESCDYPDFAIPLGEAVGRGEVRFGILICYTGIGMTIASAKAKGARPALCRSPEDARMARAHNDANILVLAARDQELNSFQKLWREWIETRFEGGRHQRRVEKIIRYEDRISCR</sequence>